<accession>A0A5I0MQV5</accession>
<evidence type="ECO:0000256" key="1">
    <source>
        <dbReference type="SAM" id="MobiDB-lite"/>
    </source>
</evidence>
<feature type="compositionally biased region" description="Pro residues" evidence="1">
    <location>
        <begin position="1"/>
        <end position="11"/>
    </location>
</feature>
<dbReference type="EMBL" id="AAIQMM010000029">
    <property type="protein sequence ID" value="ECH0896807.1"/>
    <property type="molecule type" value="Genomic_DNA"/>
</dbReference>
<organism evidence="2">
    <name type="scientific">Salmonella enterica subsp. enterica serovar Glostrup</name>
    <dbReference type="NCBI Taxonomy" id="1151180"/>
    <lineage>
        <taxon>Bacteria</taxon>
        <taxon>Pseudomonadati</taxon>
        <taxon>Pseudomonadota</taxon>
        <taxon>Gammaproteobacteria</taxon>
        <taxon>Enterobacterales</taxon>
        <taxon>Enterobacteriaceae</taxon>
        <taxon>Salmonella</taxon>
    </lineage>
</organism>
<feature type="region of interest" description="Disordered" evidence="1">
    <location>
        <begin position="1"/>
        <end position="20"/>
    </location>
</feature>
<gene>
    <name evidence="2" type="ORF">FPD99_22915</name>
</gene>
<protein>
    <submittedName>
        <fullName evidence="2">Uncharacterized protein</fullName>
    </submittedName>
</protein>
<sequence length="61" mass="6504">MVTAAPRPPAPSRYASQSGGLSPEALLRHASDYGAWCQANANKLAALRAYFWPDGTGNKDK</sequence>
<comment type="caution">
    <text evidence="2">The sequence shown here is derived from an EMBL/GenBank/DDBJ whole genome shotgun (WGS) entry which is preliminary data.</text>
</comment>
<evidence type="ECO:0000313" key="2">
    <source>
        <dbReference type="EMBL" id="ECH0896807.1"/>
    </source>
</evidence>
<proteinExistence type="predicted"/>
<name>A0A5I0MQV5_SALET</name>
<reference evidence="2" key="1">
    <citation type="submission" date="2019-07" db="EMBL/GenBank/DDBJ databases">
        <authorList>
            <person name="Ashton P.M."/>
            <person name="Dallman T."/>
            <person name="Nair S."/>
            <person name="De Pinna E."/>
            <person name="Peters T."/>
            <person name="Grant K."/>
        </authorList>
    </citation>
    <scope>NUCLEOTIDE SEQUENCE</scope>
    <source>
        <strain evidence="2">773673</strain>
    </source>
</reference>
<dbReference type="AlphaFoldDB" id="A0A5I0MQV5"/>